<feature type="compositionally biased region" description="Low complexity" evidence="6">
    <location>
        <begin position="107"/>
        <end position="118"/>
    </location>
</feature>
<keyword evidence="9" id="KW-1185">Reference proteome</keyword>
<evidence type="ECO:0000256" key="5">
    <source>
        <dbReference type="PROSITE-ProRule" id="PRU00192"/>
    </source>
</evidence>
<evidence type="ECO:0000313" key="9">
    <source>
        <dbReference type="Proteomes" id="UP000759537"/>
    </source>
</evidence>
<dbReference type="Pfam" id="PF07653">
    <property type="entry name" value="SH3_2"/>
    <property type="match status" value="1"/>
</dbReference>
<evidence type="ECO:0000313" key="8">
    <source>
        <dbReference type="EMBL" id="KAF8479724.1"/>
    </source>
</evidence>
<evidence type="ECO:0000256" key="2">
    <source>
        <dbReference type="ARBA" id="ARBA00022443"/>
    </source>
</evidence>
<dbReference type="AlphaFoldDB" id="A0A9P5MVE1"/>
<reference evidence="8" key="2">
    <citation type="journal article" date="2020" name="Nat. Commun.">
        <title>Large-scale genome sequencing of mycorrhizal fungi provides insights into the early evolution of symbiotic traits.</title>
        <authorList>
            <person name="Miyauchi S."/>
            <person name="Kiss E."/>
            <person name="Kuo A."/>
            <person name="Drula E."/>
            <person name="Kohler A."/>
            <person name="Sanchez-Garcia M."/>
            <person name="Morin E."/>
            <person name="Andreopoulos B."/>
            <person name="Barry K.W."/>
            <person name="Bonito G."/>
            <person name="Buee M."/>
            <person name="Carver A."/>
            <person name="Chen C."/>
            <person name="Cichocki N."/>
            <person name="Clum A."/>
            <person name="Culley D."/>
            <person name="Crous P.W."/>
            <person name="Fauchery L."/>
            <person name="Girlanda M."/>
            <person name="Hayes R.D."/>
            <person name="Keri Z."/>
            <person name="LaButti K."/>
            <person name="Lipzen A."/>
            <person name="Lombard V."/>
            <person name="Magnuson J."/>
            <person name="Maillard F."/>
            <person name="Murat C."/>
            <person name="Nolan M."/>
            <person name="Ohm R.A."/>
            <person name="Pangilinan J."/>
            <person name="Pereira M.F."/>
            <person name="Perotto S."/>
            <person name="Peter M."/>
            <person name="Pfister S."/>
            <person name="Riley R."/>
            <person name="Sitrit Y."/>
            <person name="Stielow J.B."/>
            <person name="Szollosi G."/>
            <person name="Zifcakova L."/>
            <person name="Stursova M."/>
            <person name="Spatafora J.W."/>
            <person name="Tedersoo L."/>
            <person name="Vaario L.M."/>
            <person name="Yamada A."/>
            <person name="Yan M."/>
            <person name="Wang P."/>
            <person name="Xu J."/>
            <person name="Bruns T."/>
            <person name="Baldrian P."/>
            <person name="Vilgalys R."/>
            <person name="Dunand C."/>
            <person name="Henrissat B."/>
            <person name="Grigoriev I.V."/>
            <person name="Hibbett D."/>
            <person name="Nagy L.G."/>
            <person name="Martin F.M."/>
        </authorList>
    </citation>
    <scope>NUCLEOTIDE SEQUENCE</scope>
    <source>
        <strain evidence="8">Prilba</strain>
    </source>
</reference>
<dbReference type="GO" id="GO:0033565">
    <property type="term" value="C:ESCRT-0 complex"/>
    <property type="evidence" value="ECO:0007669"/>
    <property type="project" value="TreeGrafter"/>
</dbReference>
<dbReference type="Gene3D" id="2.30.30.40">
    <property type="entry name" value="SH3 Domains"/>
    <property type="match status" value="1"/>
</dbReference>
<dbReference type="PRINTS" id="PR00452">
    <property type="entry name" value="SH3DOMAIN"/>
</dbReference>
<dbReference type="Pfam" id="PF03127">
    <property type="entry name" value="GAT"/>
    <property type="match status" value="1"/>
</dbReference>
<accession>A0A9P5MVE1</accession>
<feature type="region of interest" description="Disordered" evidence="6">
    <location>
        <begin position="1"/>
        <end position="49"/>
    </location>
</feature>
<feature type="region of interest" description="Disordered" evidence="6">
    <location>
        <begin position="100"/>
        <end position="171"/>
    </location>
</feature>
<dbReference type="PANTHER" id="PTHR45929:SF3">
    <property type="entry name" value="JAK PATHWAY SIGNAL TRANSDUCTION ADAPTOR MOLECULE"/>
    <property type="match status" value="1"/>
</dbReference>
<dbReference type="InterPro" id="IPR050670">
    <property type="entry name" value="STAM"/>
</dbReference>
<comment type="subcellular location">
    <subcellularLocation>
        <location evidence="4">Endomembrane system</location>
        <topology evidence="4">Peripheral membrane protein</topology>
        <orientation evidence="4">Cytoplasmic side</orientation>
    </subcellularLocation>
    <subcellularLocation>
        <location evidence="1">Endosome membrane</location>
    </subcellularLocation>
</comment>
<dbReference type="Gene3D" id="1.20.5.1940">
    <property type="match status" value="1"/>
</dbReference>
<dbReference type="InterPro" id="IPR036028">
    <property type="entry name" value="SH3-like_dom_sf"/>
</dbReference>
<dbReference type="OrthoDB" id="10255964at2759"/>
<dbReference type="Proteomes" id="UP000759537">
    <property type="component" value="Unassembled WGS sequence"/>
</dbReference>
<feature type="non-terminal residue" evidence="8">
    <location>
        <position position="344"/>
    </location>
</feature>
<dbReference type="SMART" id="SM00326">
    <property type="entry name" value="SH3"/>
    <property type="match status" value="1"/>
</dbReference>
<feature type="compositionally biased region" description="Low complexity" evidence="6">
    <location>
        <begin position="36"/>
        <end position="46"/>
    </location>
</feature>
<feature type="compositionally biased region" description="Pro residues" evidence="6">
    <location>
        <begin position="149"/>
        <end position="164"/>
    </location>
</feature>
<dbReference type="GO" id="GO:0035091">
    <property type="term" value="F:phosphatidylinositol binding"/>
    <property type="evidence" value="ECO:0007669"/>
    <property type="project" value="InterPro"/>
</dbReference>
<gene>
    <name evidence="8" type="ORF">DFH94DRAFT_745414</name>
</gene>
<keyword evidence="2 5" id="KW-0728">SH3 domain</keyword>
<evidence type="ECO:0000259" key="7">
    <source>
        <dbReference type="PROSITE" id="PS50002"/>
    </source>
</evidence>
<dbReference type="PROSITE" id="PS50002">
    <property type="entry name" value="SH3"/>
    <property type="match status" value="1"/>
</dbReference>
<dbReference type="PANTHER" id="PTHR45929">
    <property type="entry name" value="JAK PATHWAY SIGNAL TRANSDUCTION ADAPTOR MOLECULE"/>
    <property type="match status" value="1"/>
</dbReference>
<keyword evidence="3" id="KW-0472">Membrane</keyword>
<dbReference type="GO" id="GO:0043328">
    <property type="term" value="P:protein transport to vacuole involved in ubiquitin-dependent protein catabolic process via the multivesicular body sorting pathway"/>
    <property type="evidence" value="ECO:0007669"/>
    <property type="project" value="TreeGrafter"/>
</dbReference>
<dbReference type="GO" id="GO:0043130">
    <property type="term" value="F:ubiquitin binding"/>
    <property type="evidence" value="ECO:0007669"/>
    <property type="project" value="InterPro"/>
</dbReference>
<sequence length="344" mass="37605">MSLSSQKETRDSYPPSSSSNRASIDEVHGISSTGRESIQSQQESISNYSVHSTTVSIHKDFFDLSGQGDQDPSSSNYKYLSFQKPTSGFRNQCLSVCTTCEPESNRSSTATSAPSLLSLEDEAETAETSPPSTPHPSRAIASTLITDPSPSPSPSPVYAVPPLPSLGDGDSQTLAAMEMSTADTPSTRPAHVLPRATDRMATFKPTPSAAEVHTVTRVRALHSFEPTEPNELAFEKGDIIKVVNREYEDWWGQLGGRTGKFPVDYVEPLPEPTLAELADEVQQEAAVFSQTANVDRLLTLTMLSTLDPAKDNLADNEEIQELYRSYMSLRPKIVNLIDEYSQKR</sequence>
<evidence type="ECO:0000256" key="4">
    <source>
        <dbReference type="ARBA" id="ARBA00029433"/>
    </source>
</evidence>
<evidence type="ECO:0000256" key="6">
    <source>
        <dbReference type="SAM" id="MobiDB-lite"/>
    </source>
</evidence>
<protein>
    <recommendedName>
        <fullName evidence="7">SH3 domain-containing protein</fullName>
    </recommendedName>
</protein>
<evidence type="ECO:0000256" key="1">
    <source>
        <dbReference type="ARBA" id="ARBA00004608"/>
    </source>
</evidence>
<feature type="domain" description="SH3" evidence="7">
    <location>
        <begin position="213"/>
        <end position="271"/>
    </location>
</feature>
<dbReference type="InterPro" id="IPR001452">
    <property type="entry name" value="SH3_domain"/>
</dbReference>
<dbReference type="InterPro" id="IPR004152">
    <property type="entry name" value="GAT_dom"/>
</dbReference>
<name>A0A9P5MVE1_9AGAM</name>
<dbReference type="SUPFAM" id="SSF50044">
    <property type="entry name" value="SH3-domain"/>
    <property type="match status" value="1"/>
</dbReference>
<dbReference type="SUPFAM" id="SSF89009">
    <property type="entry name" value="GAT-like domain"/>
    <property type="match status" value="1"/>
</dbReference>
<proteinExistence type="predicted"/>
<organism evidence="8 9">
    <name type="scientific">Russula ochroleuca</name>
    <dbReference type="NCBI Taxonomy" id="152965"/>
    <lineage>
        <taxon>Eukaryota</taxon>
        <taxon>Fungi</taxon>
        <taxon>Dikarya</taxon>
        <taxon>Basidiomycota</taxon>
        <taxon>Agaricomycotina</taxon>
        <taxon>Agaricomycetes</taxon>
        <taxon>Russulales</taxon>
        <taxon>Russulaceae</taxon>
        <taxon>Russula</taxon>
    </lineage>
</organism>
<evidence type="ECO:0000256" key="3">
    <source>
        <dbReference type="ARBA" id="ARBA00023136"/>
    </source>
</evidence>
<comment type="caution">
    <text evidence="8">The sequence shown here is derived from an EMBL/GenBank/DDBJ whole genome shotgun (WGS) entry which is preliminary data.</text>
</comment>
<reference evidence="8" key="1">
    <citation type="submission" date="2019-10" db="EMBL/GenBank/DDBJ databases">
        <authorList>
            <consortium name="DOE Joint Genome Institute"/>
            <person name="Kuo A."/>
            <person name="Miyauchi S."/>
            <person name="Kiss E."/>
            <person name="Drula E."/>
            <person name="Kohler A."/>
            <person name="Sanchez-Garcia M."/>
            <person name="Andreopoulos B."/>
            <person name="Barry K.W."/>
            <person name="Bonito G."/>
            <person name="Buee M."/>
            <person name="Carver A."/>
            <person name="Chen C."/>
            <person name="Cichocki N."/>
            <person name="Clum A."/>
            <person name="Culley D."/>
            <person name="Crous P.W."/>
            <person name="Fauchery L."/>
            <person name="Girlanda M."/>
            <person name="Hayes R."/>
            <person name="Keri Z."/>
            <person name="LaButti K."/>
            <person name="Lipzen A."/>
            <person name="Lombard V."/>
            <person name="Magnuson J."/>
            <person name="Maillard F."/>
            <person name="Morin E."/>
            <person name="Murat C."/>
            <person name="Nolan M."/>
            <person name="Ohm R."/>
            <person name="Pangilinan J."/>
            <person name="Pereira M."/>
            <person name="Perotto S."/>
            <person name="Peter M."/>
            <person name="Riley R."/>
            <person name="Sitrit Y."/>
            <person name="Stielow B."/>
            <person name="Szollosi G."/>
            <person name="Zifcakova L."/>
            <person name="Stursova M."/>
            <person name="Spatafora J.W."/>
            <person name="Tedersoo L."/>
            <person name="Vaario L.-M."/>
            <person name="Yamada A."/>
            <person name="Yan M."/>
            <person name="Wang P."/>
            <person name="Xu J."/>
            <person name="Bruns T."/>
            <person name="Baldrian P."/>
            <person name="Vilgalys R."/>
            <person name="Henrissat B."/>
            <person name="Grigoriev I.V."/>
            <person name="Hibbett D."/>
            <person name="Nagy L.G."/>
            <person name="Martin F.M."/>
        </authorList>
    </citation>
    <scope>NUCLEOTIDE SEQUENCE</scope>
    <source>
        <strain evidence="8">Prilba</strain>
    </source>
</reference>
<dbReference type="EMBL" id="WHVB01000009">
    <property type="protein sequence ID" value="KAF8479724.1"/>
    <property type="molecule type" value="Genomic_DNA"/>
</dbReference>